<dbReference type="KEGG" id="hhe:HH_0066"/>
<dbReference type="OrthoDB" id="5328055at2"/>
<evidence type="ECO:0000313" key="1">
    <source>
        <dbReference type="EMBL" id="AAP76663.1"/>
    </source>
</evidence>
<keyword evidence="2" id="KW-1185">Reference proteome</keyword>
<gene>
    <name evidence="1" type="ordered locus">HH_0066</name>
</gene>
<organism evidence="1 2">
    <name type="scientific">Helicobacter hepaticus (strain ATCC 51449 / 3B1)</name>
    <dbReference type="NCBI Taxonomy" id="235279"/>
    <lineage>
        <taxon>Bacteria</taxon>
        <taxon>Pseudomonadati</taxon>
        <taxon>Campylobacterota</taxon>
        <taxon>Epsilonproteobacteria</taxon>
        <taxon>Campylobacterales</taxon>
        <taxon>Helicobacteraceae</taxon>
        <taxon>Helicobacter</taxon>
    </lineage>
</organism>
<dbReference type="HOGENOM" id="CLU_1675490_0_0_7"/>
<reference evidence="1 2" key="1">
    <citation type="journal article" date="2003" name="Proc. Natl. Acad. Sci. U.S.A.">
        <title>The complete genome sequence of the carcinogenic bacterium Helicobacter hepaticus.</title>
        <authorList>
            <person name="Suerbaum S."/>
            <person name="Josenhans C."/>
            <person name="Sterzenbach T."/>
            <person name="Drescher B."/>
            <person name="Brandt P."/>
            <person name="Bell M."/>
            <person name="Droege M."/>
            <person name="Fartmann B."/>
            <person name="Fischer H.-P."/>
            <person name="Ge Z."/>
            <person name="Hoerster A."/>
            <person name="Holland R."/>
            <person name="Klein K."/>
            <person name="Koenig J."/>
            <person name="Macko L."/>
            <person name="Mendz G.L."/>
            <person name="Nyakatura G."/>
            <person name="Schauer D.B."/>
            <person name="Shen Z."/>
            <person name="Weber J."/>
            <person name="Frosch M."/>
            <person name="Fox J.G."/>
        </authorList>
    </citation>
    <scope>NUCLEOTIDE SEQUENCE [LARGE SCALE GENOMIC DNA]</scope>
    <source>
        <strain evidence="2">ATCC 51449 / 3B1</strain>
    </source>
</reference>
<dbReference type="STRING" id="235279.HH_0066"/>
<dbReference type="EMBL" id="AE017125">
    <property type="protein sequence ID" value="AAP76663.1"/>
    <property type="molecule type" value="Genomic_DNA"/>
</dbReference>
<accession>Q7VK26</accession>
<dbReference type="Proteomes" id="UP000002495">
    <property type="component" value="Chromosome"/>
</dbReference>
<name>Q7VK26_HELHP</name>
<dbReference type="AlphaFoldDB" id="Q7VK26"/>
<sequence>MHKPKSKTLTLIKEQGIFVGIQYMFLKKFAKFIAPILFRLNRPIPHNYQFYFITYHATGHNAMLQFLQNCNISLNVEFKESGFERYKKNYMRLSTNPTYAALALCEYNFKDFAKYTHTLNAKVPALILVRDPISILKSIINFVTHPQEHIKIMGGGA</sequence>
<dbReference type="RefSeq" id="WP_011114909.1">
    <property type="nucleotide sequence ID" value="NC_004917.1"/>
</dbReference>
<evidence type="ECO:0000313" key="2">
    <source>
        <dbReference type="Proteomes" id="UP000002495"/>
    </source>
</evidence>
<proteinExistence type="predicted"/>
<protein>
    <submittedName>
        <fullName evidence="1">Uncharacterized protein</fullName>
    </submittedName>
</protein>